<evidence type="ECO:0000256" key="6">
    <source>
        <dbReference type="SAM" id="Phobius"/>
    </source>
</evidence>
<evidence type="ECO:0000256" key="1">
    <source>
        <dbReference type="ARBA" id="ARBA00022598"/>
    </source>
</evidence>
<dbReference type="AlphaFoldDB" id="A0A7S4IVS3"/>
<accession>A0A7S4IVS3</accession>
<dbReference type="SUPFAM" id="SSF56059">
    <property type="entry name" value="Glutathione synthetase ATP-binding domain-like"/>
    <property type="match status" value="1"/>
</dbReference>
<dbReference type="PANTHER" id="PTHR12241">
    <property type="entry name" value="TUBULIN POLYGLUTAMYLASE"/>
    <property type="match status" value="1"/>
</dbReference>
<organism evidence="7">
    <name type="scientific">Vannella robusta</name>
    <dbReference type="NCBI Taxonomy" id="1487602"/>
    <lineage>
        <taxon>Eukaryota</taxon>
        <taxon>Amoebozoa</taxon>
        <taxon>Discosea</taxon>
        <taxon>Flabellinia</taxon>
        <taxon>Vannellidae</taxon>
        <taxon>Vannella</taxon>
    </lineage>
</organism>
<reference evidence="7" key="1">
    <citation type="submission" date="2021-01" db="EMBL/GenBank/DDBJ databases">
        <authorList>
            <person name="Corre E."/>
            <person name="Pelletier E."/>
            <person name="Niang G."/>
            <person name="Scheremetjew M."/>
            <person name="Finn R."/>
            <person name="Kale V."/>
            <person name="Holt S."/>
            <person name="Cochrane G."/>
            <person name="Meng A."/>
            <person name="Brown T."/>
            <person name="Cohen L."/>
        </authorList>
    </citation>
    <scope>NUCLEOTIDE SEQUENCE</scope>
    <source>
        <strain evidence="7">DIVA3 518/3/11/1/6</strain>
    </source>
</reference>
<dbReference type="Gene3D" id="3.30.470.20">
    <property type="entry name" value="ATP-grasp fold, B domain"/>
    <property type="match status" value="1"/>
</dbReference>
<proteinExistence type="predicted"/>
<dbReference type="GO" id="GO:0070740">
    <property type="term" value="F:tubulin-glutamic acid ligase activity"/>
    <property type="evidence" value="ECO:0007669"/>
    <property type="project" value="TreeGrafter"/>
</dbReference>
<dbReference type="GO" id="GO:0005524">
    <property type="term" value="F:ATP binding"/>
    <property type="evidence" value="ECO:0007669"/>
    <property type="project" value="UniProtKB-KW"/>
</dbReference>
<sequence>MTVSDKRVMVFVIAVAVSLNFCVILGYTLLQSEEDRSLGECREDEHLLYARKVKNFPSYFHQQMLNLSHWKTFPLLVDLSLSNNAVYTRVLHWMTKMNPQYFLPASRSSGSVDLHLYIGCVVKNTAKKKGKLQSLLVRDSSTSPNNLTVNVKNDTALLCRKMNASSSVMQCPQTFIVTPAFNELDRFLSVTESENQDSLWIYKPIAEFGGHGVALFNNSKKAAEHAEAHIDTTTKLIIDSGEGGVLQRVVSPPMLVNGRRFSLRVYVAATQSDSLRVFFGQSYFRIFMADKPENEESVEQNRHFVTNNIGSMSYTKVYDFLMYLENMSKLKQFWEETLPKMQRGFGEFFSHVSFLPPKGFTAFEIFGCDVLLDINLIPYLLECNPCSGVFAEAKSHATLFEELLYISLYQHETNEIPDDIHHWVLI</sequence>
<dbReference type="GO" id="GO:0000226">
    <property type="term" value="P:microtubule cytoskeleton organization"/>
    <property type="evidence" value="ECO:0007669"/>
    <property type="project" value="TreeGrafter"/>
</dbReference>
<dbReference type="PANTHER" id="PTHR12241:SF145">
    <property type="entry name" value="TUBULIN POLYGLUTAMYLASE TTLL5"/>
    <property type="match status" value="1"/>
</dbReference>
<dbReference type="PROSITE" id="PS51221">
    <property type="entry name" value="TTL"/>
    <property type="match status" value="1"/>
</dbReference>
<evidence type="ECO:0000256" key="3">
    <source>
        <dbReference type="ARBA" id="ARBA00022840"/>
    </source>
</evidence>
<keyword evidence="6" id="KW-0472">Membrane</keyword>
<evidence type="ECO:0000256" key="5">
    <source>
        <dbReference type="ARBA" id="ARBA00049274"/>
    </source>
</evidence>
<keyword evidence="6" id="KW-1133">Transmembrane helix</keyword>
<evidence type="ECO:0000256" key="2">
    <source>
        <dbReference type="ARBA" id="ARBA00022741"/>
    </source>
</evidence>
<keyword evidence="6" id="KW-0812">Transmembrane</keyword>
<keyword evidence="3" id="KW-0067">ATP-binding</keyword>
<keyword evidence="2" id="KW-0547">Nucleotide-binding</keyword>
<evidence type="ECO:0000256" key="4">
    <source>
        <dbReference type="ARBA" id="ARBA00041448"/>
    </source>
</evidence>
<keyword evidence="1" id="KW-0436">Ligase</keyword>
<name>A0A7S4IVS3_9EUKA</name>
<dbReference type="EMBL" id="HBKP01025355">
    <property type="protein sequence ID" value="CAE2241070.1"/>
    <property type="molecule type" value="Transcribed_RNA"/>
</dbReference>
<evidence type="ECO:0000313" key="7">
    <source>
        <dbReference type="EMBL" id="CAE2241070.1"/>
    </source>
</evidence>
<feature type="transmembrane region" description="Helical" evidence="6">
    <location>
        <begin position="7"/>
        <end position="30"/>
    </location>
</feature>
<protein>
    <recommendedName>
        <fullName evidence="4">Tubulin--tyrosine ligase-like protein 5</fullName>
    </recommendedName>
</protein>
<dbReference type="Pfam" id="PF03133">
    <property type="entry name" value="TTL"/>
    <property type="match status" value="1"/>
</dbReference>
<gene>
    <name evidence="7" type="ORF">VSP0166_LOCUS17637</name>
</gene>
<dbReference type="GO" id="GO:0015631">
    <property type="term" value="F:tubulin binding"/>
    <property type="evidence" value="ECO:0007669"/>
    <property type="project" value="TreeGrafter"/>
</dbReference>
<dbReference type="InterPro" id="IPR004344">
    <property type="entry name" value="TTL/TTLL_fam"/>
</dbReference>
<dbReference type="GO" id="GO:0036064">
    <property type="term" value="C:ciliary basal body"/>
    <property type="evidence" value="ECO:0007669"/>
    <property type="project" value="TreeGrafter"/>
</dbReference>
<comment type="catalytic activity">
    <reaction evidence="5">
        <text>L-glutamyl-[protein] + L-glutamate + ATP = gamma-L-glutamyl-L-glutamyl-[protein] + ADP + phosphate + H(+)</text>
        <dbReference type="Rhea" id="RHEA:60144"/>
        <dbReference type="Rhea" id="RHEA-COMP:10208"/>
        <dbReference type="Rhea" id="RHEA-COMP:15517"/>
        <dbReference type="ChEBI" id="CHEBI:15378"/>
        <dbReference type="ChEBI" id="CHEBI:29973"/>
        <dbReference type="ChEBI" id="CHEBI:29985"/>
        <dbReference type="ChEBI" id="CHEBI:30616"/>
        <dbReference type="ChEBI" id="CHEBI:43474"/>
        <dbReference type="ChEBI" id="CHEBI:143622"/>
        <dbReference type="ChEBI" id="CHEBI:456216"/>
    </reaction>
    <physiologicalReaction direction="left-to-right" evidence="5">
        <dbReference type="Rhea" id="RHEA:60145"/>
    </physiologicalReaction>
</comment>